<dbReference type="Proteomes" id="UP001272242">
    <property type="component" value="Unassembled WGS sequence"/>
</dbReference>
<organism evidence="2 3">
    <name type="scientific">Gemmata algarum</name>
    <dbReference type="NCBI Taxonomy" id="2975278"/>
    <lineage>
        <taxon>Bacteria</taxon>
        <taxon>Pseudomonadati</taxon>
        <taxon>Planctomycetota</taxon>
        <taxon>Planctomycetia</taxon>
        <taxon>Gemmatales</taxon>
        <taxon>Gemmataceae</taxon>
        <taxon>Gemmata</taxon>
    </lineage>
</organism>
<keyword evidence="1" id="KW-0732">Signal</keyword>
<keyword evidence="3" id="KW-1185">Reference proteome</keyword>
<sequence>MTTRRTRLKKGLKKLVPVMTVTFTAAPFAVWVQPAHAFFPPVITSPPPVVVVPPTLPPPVIVDPPVSPPPFVPPPPPPVVVPPVVPPVVVPPVCPPPPPCGVPEPATLVSGLIGLAAAAGYGLRRTGEKK</sequence>
<evidence type="ECO:0008006" key="4">
    <source>
        <dbReference type="Google" id="ProtNLM"/>
    </source>
</evidence>
<accession>A0ABU5F7Z0</accession>
<dbReference type="RefSeq" id="WP_261190660.1">
    <property type="nucleotide sequence ID" value="NZ_JAXBLV010000246.1"/>
</dbReference>
<gene>
    <name evidence="2" type="ORF">R5W23_005334</name>
</gene>
<evidence type="ECO:0000256" key="1">
    <source>
        <dbReference type="SAM" id="SignalP"/>
    </source>
</evidence>
<proteinExistence type="predicted"/>
<evidence type="ECO:0000313" key="3">
    <source>
        <dbReference type="Proteomes" id="UP001272242"/>
    </source>
</evidence>
<reference evidence="3" key="1">
    <citation type="journal article" date="2023" name="Mar. Drugs">
        <title>Gemmata algarum, a Novel Planctomycete Isolated from an Algal Mat, Displays Antimicrobial Activity.</title>
        <authorList>
            <person name="Kumar G."/>
            <person name="Kallscheuer N."/>
            <person name="Kashif M."/>
            <person name="Ahamad S."/>
            <person name="Jagadeeshwari U."/>
            <person name="Pannikurungottu S."/>
            <person name="Haufschild T."/>
            <person name="Kabuu M."/>
            <person name="Sasikala C."/>
            <person name="Jogler C."/>
            <person name="Ramana C."/>
        </authorList>
    </citation>
    <scope>NUCLEOTIDE SEQUENCE [LARGE SCALE GENOMIC DNA]</scope>
    <source>
        <strain evidence="3">JC673</strain>
    </source>
</reference>
<comment type="caution">
    <text evidence="2">The sequence shown here is derived from an EMBL/GenBank/DDBJ whole genome shotgun (WGS) entry which is preliminary data.</text>
</comment>
<protein>
    <recommendedName>
        <fullName evidence="4">PEP-CTERM sorting domain-containing protein</fullName>
    </recommendedName>
</protein>
<dbReference type="EMBL" id="JAXBLV010000246">
    <property type="protein sequence ID" value="MDY3563718.1"/>
    <property type="molecule type" value="Genomic_DNA"/>
</dbReference>
<feature type="chain" id="PRO_5047376741" description="PEP-CTERM sorting domain-containing protein" evidence="1">
    <location>
        <begin position="38"/>
        <end position="130"/>
    </location>
</feature>
<evidence type="ECO:0000313" key="2">
    <source>
        <dbReference type="EMBL" id="MDY3563718.1"/>
    </source>
</evidence>
<feature type="signal peptide" evidence="1">
    <location>
        <begin position="1"/>
        <end position="37"/>
    </location>
</feature>
<name>A0ABU5F7Z0_9BACT</name>